<reference evidence="4" key="1">
    <citation type="submission" date="2016-10" db="EMBL/GenBank/DDBJ databases">
        <authorList>
            <person name="Varghese N."/>
            <person name="Submissions S."/>
        </authorList>
    </citation>
    <scope>NUCLEOTIDE SEQUENCE [LARGE SCALE GENOMIC DNA]</scope>
    <source>
        <strain evidence="4">CGMCC 1.10121</strain>
    </source>
</reference>
<feature type="transmembrane region" description="Helical" evidence="1">
    <location>
        <begin position="72"/>
        <end position="94"/>
    </location>
</feature>
<evidence type="ECO:0000259" key="2">
    <source>
        <dbReference type="Pfam" id="PF09851"/>
    </source>
</evidence>
<feature type="transmembrane region" description="Helical" evidence="1">
    <location>
        <begin position="29"/>
        <end position="52"/>
    </location>
</feature>
<dbReference type="Pfam" id="PF09851">
    <property type="entry name" value="SHOCT"/>
    <property type="match status" value="1"/>
</dbReference>
<accession>A0A1H8VIY9</accession>
<name>A0A1H8VIY9_9EURY</name>
<keyword evidence="1" id="KW-0812">Transmembrane</keyword>
<keyword evidence="1" id="KW-0472">Membrane</keyword>
<feature type="domain" description="SHOCT" evidence="2">
    <location>
        <begin position="110"/>
        <end position="135"/>
    </location>
</feature>
<evidence type="ECO:0000256" key="1">
    <source>
        <dbReference type="SAM" id="Phobius"/>
    </source>
</evidence>
<evidence type="ECO:0000313" key="4">
    <source>
        <dbReference type="Proteomes" id="UP000199126"/>
    </source>
</evidence>
<protein>
    <submittedName>
        <fullName evidence="3">Putative membrane protein</fullName>
    </submittedName>
</protein>
<dbReference type="AlphaFoldDB" id="A0A1H8VIY9"/>
<proteinExistence type="predicted"/>
<dbReference type="EMBL" id="FODV01000017">
    <property type="protein sequence ID" value="SEP15187.1"/>
    <property type="molecule type" value="Genomic_DNA"/>
</dbReference>
<dbReference type="InterPro" id="IPR018649">
    <property type="entry name" value="SHOCT"/>
</dbReference>
<keyword evidence="1" id="KW-1133">Transmembrane helix</keyword>
<gene>
    <name evidence="3" type="ORF">SAMN04487948_1178</name>
</gene>
<keyword evidence="4" id="KW-1185">Reference proteome</keyword>
<evidence type="ECO:0000313" key="3">
    <source>
        <dbReference type="EMBL" id="SEP15187.1"/>
    </source>
</evidence>
<organism evidence="3 4">
    <name type="scientific">Halogranum amylolyticum</name>
    <dbReference type="NCBI Taxonomy" id="660520"/>
    <lineage>
        <taxon>Archaea</taxon>
        <taxon>Methanobacteriati</taxon>
        <taxon>Methanobacteriota</taxon>
        <taxon>Stenosarchaea group</taxon>
        <taxon>Halobacteria</taxon>
        <taxon>Halobacteriales</taxon>
        <taxon>Haloferacaceae</taxon>
    </lineage>
</organism>
<sequence>MGLGDRIYMYTCHKVTWLTMSTERTSDGLLRIILIVLAVIVLFPLLMMVFAMPMMGMMGWWWGGGMAGGLSPLWGVGMMLVWLVVLVGIGYLFYRGIIGRVGTSLTADSALEELRIAYARGDLSEEEFEKRRAKLSRDESP</sequence>
<dbReference type="Proteomes" id="UP000199126">
    <property type="component" value="Unassembled WGS sequence"/>
</dbReference>